<dbReference type="Proteomes" id="UP000824540">
    <property type="component" value="Unassembled WGS sequence"/>
</dbReference>
<gene>
    <name evidence="1" type="ORF">JZ751_015627</name>
</gene>
<organism evidence="1 2">
    <name type="scientific">Albula glossodonta</name>
    <name type="common">roundjaw bonefish</name>
    <dbReference type="NCBI Taxonomy" id="121402"/>
    <lineage>
        <taxon>Eukaryota</taxon>
        <taxon>Metazoa</taxon>
        <taxon>Chordata</taxon>
        <taxon>Craniata</taxon>
        <taxon>Vertebrata</taxon>
        <taxon>Euteleostomi</taxon>
        <taxon>Actinopterygii</taxon>
        <taxon>Neopterygii</taxon>
        <taxon>Teleostei</taxon>
        <taxon>Albuliformes</taxon>
        <taxon>Albulidae</taxon>
        <taxon>Albula</taxon>
    </lineage>
</organism>
<protein>
    <submittedName>
        <fullName evidence="1">Uncharacterized protein</fullName>
    </submittedName>
</protein>
<dbReference type="EMBL" id="JAFBMS010000026">
    <property type="protein sequence ID" value="KAG9342763.1"/>
    <property type="molecule type" value="Genomic_DNA"/>
</dbReference>
<sequence length="94" mass="10091">GLGLACCPEPELADSSRRDWFSIRASLIESYSERLLQLTEGVSRDLILPLTGPWMATAFPATDRPMGWTQKQQRVELTSVLGVGGGGGGGGEVW</sequence>
<name>A0A8T2NPH7_9TELE</name>
<keyword evidence="2" id="KW-1185">Reference proteome</keyword>
<comment type="caution">
    <text evidence="1">The sequence shown here is derived from an EMBL/GenBank/DDBJ whole genome shotgun (WGS) entry which is preliminary data.</text>
</comment>
<reference evidence="1" key="1">
    <citation type="thesis" date="2021" institute="BYU ScholarsArchive" country="Provo, UT, USA">
        <title>Applications of and Algorithms for Genome Assembly and Genomic Analyses with an Emphasis on Marine Teleosts.</title>
        <authorList>
            <person name="Pickett B.D."/>
        </authorList>
    </citation>
    <scope>NUCLEOTIDE SEQUENCE</scope>
    <source>
        <strain evidence="1">HI-2016</strain>
    </source>
</reference>
<proteinExistence type="predicted"/>
<accession>A0A8T2NPH7</accession>
<feature type="non-terminal residue" evidence="1">
    <location>
        <position position="1"/>
    </location>
</feature>
<dbReference type="AlphaFoldDB" id="A0A8T2NPH7"/>
<evidence type="ECO:0000313" key="2">
    <source>
        <dbReference type="Proteomes" id="UP000824540"/>
    </source>
</evidence>
<evidence type="ECO:0000313" key="1">
    <source>
        <dbReference type="EMBL" id="KAG9342763.1"/>
    </source>
</evidence>